<gene>
    <name evidence="2" type="ORF">GCM10023176_33160</name>
</gene>
<comment type="caution">
    <text evidence="2">The sequence shown here is derived from an EMBL/GenBank/DDBJ whole genome shotgun (WGS) entry which is preliminary data.</text>
</comment>
<sequence length="91" mass="10427">MLSRLDRLGDCRSWSCCRPRTARRTRCRTGRSRRDAIDNRVRWDLDAQNSGALFDAALNIHRASIGPPPVDNVRDHVLGRATTRTRRSSRP</sequence>
<dbReference type="EMBL" id="BAABGU010000017">
    <property type="protein sequence ID" value="GAA4571752.1"/>
    <property type="molecule type" value="Genomic_DNA"/>
</dbReference>
<keyword evidence="3" id="KW-1185">Reference proteome</keyword>
<evidence type="ECO:0000313" key="3">
    <source>
        <dbReference type="Proteomes" id="UP001500307"/>
    </source>
</evidence>
<evidence type="ECO:0000256" key="1">
    <source>
        <dbReference type="SAM" id="MobiDB-lite"/>
    </source>
</evidence>
<accession>A0ABP8SQE5</accession>
<protein>
    <recommendedName>
        <fullName evidence="4">Tn3 transposase DDE domain-containing protein</fullName>
    </recommendedName>
</protein>
<organism evidence="2 3">
    <name type="scientific">Micromonospora coerulea</name>
    <dbReference type="NCBI Taxonomy" id="47856"/>
    <lineage>
        <taxon>Bacteria</taxon>
        <taxon>Bacillati</taxon>
        <taxon>Actinomycetota</taxon>
        <taxon>Actinomycetes</taxon>
        <taxon>Micromonosporales</taxon>
        <taxon>Micromonosporaceae</taxon>
        <taxon>Micromonospora</taxon>
    </lineage>
</organism>
<evidence type="ECO:0008006" key="4">
    <source>
        <dbReference type="Google" id="ProtNLM"/>
    </source>
</evidence>
<feature type="region of interest" description="Disordered" evidence="1">
    <location>
        <begin position="65"/>
        <end position="91"/>
    </location>
</feature>
<dbReference type="RefSeq" id="WP_346120506.1">
    <property type="nucleotide sequence ID" value="NZ_BAABGU010000017.1"/>
</dbReference>
<proteinExistence type="predicted"/>
<reference evidence="3" key="1">
    <citation type="journal article" date="2019" name="Int. J. Syst. Evol. Microbiol.">
        <title>The Global Catalogue of Microorganisms (GCM) 10K type strain sequencing project: providing services to taxonomists for standard genome sequencing and annotation.</title>
        <authorList>
            <consortium name="The Broad Institute Genomics Platform"/>
            <consortium name="The Broad Institute Genome Sequencing Center for Infectious Disease"/>
            <person name="Wu L."/>
            <person name="Ma J."/>
        </authorList>
    </citation>
    <scope>NUCLEOTIDE SEQUENCE [LARGE SCALE GENOMIC DNA]</scope>
    <source>
        <strain evidence="3">JCM 3175</strain>
    </source>
</reference>
<dbReference type="Proteomes" id="UP001500307">
    <property type="component" value="Unassembled WGS sequence"/>
</dbReference>
<name>A0ABP8SQE5_9ACTN</name>
<evidence type="ECO:0000313" key="2">
    <source>
        <dbReference type="EMBL" id="GAA4571752.1"/>
    </source>
</evidence>